<protein>
    <submittedName>
        <fullName evidence="2">Ovule protein</fullName>
    </submittedName>
</protein>
<reference evidence="2" key="1">
    <citation type="submission" date="2016-11" db="UniProtKB">
        <authorList>
            <consortium name="WormBaseParasite"/>
        </authorList>
    </citation>
    <scope>IDENTIFICATION</scope>
</reference>
<dbReference type="AlphaFoldDB" id="A0A1I7XVC3"/>
<accession>A0A1I7XVC3</accession>
<evidence type="ECO:0000313" key="2">
    <source>
        <dbReference type="WBParaSite" id="Hba_21307"/>
    </source>
</evidence>
<organism evidence="1 2">
    <name type="scientific">Heterorhabditis bacteriophora</name>
    <name type="common">Entomopathogenic nematode worm</name>
    <dbReference type="NCBI Taxonomy" id="37862"/>
    <lineage>
        <taxon>Eukaryota</taxon>
        <taxon>Metazoa</taxon>
        <taxon>Ecdysozoa</taxon>
        <taxon>Nematoda</taxon>
        <taxon>Chromadorea</taxon>
        <taxon>Rhabditida</taxon>
        <taxon>Rhabditina</taxon>
        <taxon>Rhabditomorpha</taxon>
        <taxon>Strongyloidea</taxon>
        <taxon>Heterorhabditidae</taxon>
        <taxon>Heterorhabditis</taxon>
    </lineage>
</organism>
<evidence type="ECO:0000313" key="1">
    <source>
        <dbReference type="Proteomes" id="UP000095283"/>
    </source>
</evidence>
<dbReference type="Proteomes" id="UP000095283">
    <property type="component" value="Unplaced"/>
</dbReference>
<sequence length="82" mass="9623">MVLAAILGDYRIIRLQIGGVKKMEHCDRRMRTAMDTVKKQHCKCIEYKYSVKTDINEKQLGRKSFMGWEASIFVLPYVRIGR</sequence>
<keyword evidence="1" id="KW-1185">Reference proteome</keyword>
<name>A0A1I7XVC3_HETBA</name>
<dbReference type="WBParaSite" id="Hba_21307">
    <property type="protein sequence ID" value="Hba_21307"/>
    <property type="gene ID" value="Hba_21307"/>
</dbReference>
<proteinExistence type="predicted"/>